<evidence type="ECO:0000313" key="2">
    <source>
        <dbReference type="EMBL" id="GIL29587.1"/>
    </source>
</evidence>
<dbReference type="InterPro" id="IPR030395">
    <property type="entry name" value="GP_PDE_dom"/>
</dbReference>
<dbReference type="RefSeq" id="WP_207127254.1">
    <property type="nucleotide sequence ID" value="NZ_BOPO01000096.1"/>
</dbReference>
<dbReference type="Pfam" id="PF03009">
    <property type="entry name" value="GDPD"/>
    <property type="match status" value="1"/>
</dbReference>
<organism evidence="2 3">
    <name type="scientific">Actinocatenispora comari</name>
    <dbReference type="NCBI Taxonomy" id="2807577"/>
    <lineage>
        <taxon>Bacteria</taxon>
        <taxon>Bacillati</taxon>
        <taxon>Actinomycetota</taxon>
        <taxon>Actinomycetes</taxon>
        <taxon>Micromonosporales</taxon>
        <taxon>Micromonosporaceae</taxon>
        <taxon>Actinocatenispora</taxon>
    </lineage>
</organism>
<dbReference type="PANTHER" id="PTHR46211">
    <property type="entry name" value="GLYCEROPHOSPHORYL DIESTER PHOSPHODIESTERASE"/>
    <property type="match status" value="1"/>
</dbReference>
<gene>
    <name evidence="2" type="ORF">NUM_48410</name>
</gene>
<dbReference type="GO" id="GO:0008081">
    <property type="term" value="F:phosphoric diester hydrolase activity"/>
    <property type="evidence" value="ECO:0007669"/>
    <property type="project" value="InterPro"/>
</dbReference>
<sequence>MTDLRSFRITGHRGAMGYMPENTLASYRRAVADGVDEVELDLRLSLDGEVVLMHDAAVDRTTDGHGAVADLTLAELQRLDAGDGEHVPTLYEAINAIDVTILAEIKADAAVAELQRILTERPDLRRRIQPMSFHARHLTPLLAAFDDLRCALLSDSGSDHLIEQAVELGVAWLGVGWKGTTPELIARAHRRGLEYCVWPAPTRADVERARAWGADGVTTDYPAAVIGRVEERS</sequence>
<accession>A0A8J4ELS8</accession>
<proteinExistence type="predicted"/>
<dbReference type="EMBL" id="BOPO01000096">
    <property type="protein sequence ID" value="GIL29587.1"/>
    <property type="molecule type" value="Genomic_DNA"/>
</dbReference>
<reference evidence="3" key="1">
    <citation type="journal article" date="2021" name="Int. J. Syst. Evol. Microbiol.">
        <title>Actinocatenispora comari sp. nov., an endophytic actinomycete isolated from aerial parts of Comarum salesowianum.</title>
        <authorList>
            <person name="Oyunbileg N."/>
            <person name="Iizaka Y."/>
            <person name="Hamada M."/>
            <person name="Davaapurev B.O."/>
            <person name="Fukumoto A."/>
            <person name="Tsetseg B."/>
            <person name="Kato F."/>
            <person name="Tamura T."/>
            <person name="Batkhuu J."/>
            <person name="Anzai Y."/>
        </authorList>
    </citation>
    <scope>NUCLEOTIDE SEQUENCE [LARGE SCALE GENOMIC DNA]</scope>
    <source>
        <strain evidence="3">NUM-2625</strain>
    </source>
</reference>
<evidence type="ECO:0000313" key="3">
    <source>
        <dbReference type="Proteomes" id="UP000614996"/>
    </source>
</evidence>
<dbReference type="Gene3D" id="3.20.20.190">
    <property type="entry name" value="Phosphatidylinositol (PI) phosphodiesterase"/>
    <property type="match status" value="1"/>
</dbReference>
<dbReference type="GO" id="GO:0006629">
    <property type="term" value="P:lipid metabolic process"/>
    <property type="evidence" value="ECO:0007669"/>
    <property type="project" value="InterPro"/>
</dbReference>
<name>A0A8J4ELS8_9ACTN</name>
<dbReference type="AlphaFoldDB" id="A0A8J4ELS8"/>
<dbReference type="PANTHER" id="PTHR46211:SF1">
    <property type="entry name" value="GLYCEROPHOSPHODIESTER PHOSPHODIESTERASE, CYTOPLASMIC"/>
    <property type="match status" value="1"/>
</dbReference>
<keyword evidence="3" id="KW-1185">Reference proteome</keyword>
<feature type="domain" description="GP-PDE" evidence="1">
    <location>
        <begin position="7"/>
        <end position="229"/>
    </location>
</feature>
<protein>
    <submittedName>
        <fullName evidence="2">Glycerophosphoryl diester phosphodiesterase</fullName>
    </submittedName>
</protein>
<evidence type="ECO:0000259" key="1">
    <source>
        <dbReference type="PROSITE" id="PS51704"/>
    </source>
</evidence>
<dbReference type="InterPro" id="IPR017946">
    <property type="entry name" value="PLC-like_Pdiesterase_TIM-brl"/>
</dbReference>
<dbReference type="PROSITE" id="PS51704">
    <property type="entry name" value="GP_PDE"/>
    <property type="match status" value="1"/>
</dbReference>
<dbReference type="SUPFAM" id="SSF51695">
    <property type="entry name" value="PLC-like phosphodiesterases"/>
    <property type="match status" value="1"/>
</dbReference>
<dbReference type="Proteomes" id="UP000614996">
    <property type="component" value="Unassembled WGS sequence"/>
</dbReference>
<comment type="caution">
    <text evidence="2">The sequence shown here is derived from an EMBL/GenBank/DDBJ whole genome shotgun (WGS) entry which is preliminary data.</text>
</comment>